<dbReference type="EMBL" id="JAJSOW010000003">
    <property type="protein sequence ID" value="KAI9196290.1"/>
    <property type="molecule type" value="Genomic_DNA"/>
</dbReference>
<evidence type="ECO:0000313" key="3">
    <source>
        <dbReference type="EMBL" id="KAI9196290.1"/>
    </source>
</evidence>
<keyword evidence="4" id="KW-1185">Reference proteome</keyword>
<evidence type="ECO:0000313" key="4">
    <source>
        <dbReference type="Proteomes" id="UP001064489"/>
    </source>
</evidence>
<dbReference type="AlphaFoldDB" id="A0AAD5JEA2"/>
<dbReference type="NCBIfam" id="TIGR00756">
    <property type="entry name" value="PPR"/>
    <property type="match status" value="2"/>
</dbReference>
<evidence type="ECO:0000256" key="1">
    <source>
        <dbReference type="ARBA" id="ARBA00022737"/>
    </source>
</evidence>
<gene>
    <name evidence="3" type="ORF">LWI28_022647</name>
</gene>
<evidence type="ECO:0008006" key="5">
    <source>
        <dbReference type="Google" id="ProtNLM"/>
    </source>
</evidence>
<reference evidence="3" key="2">
    <citation type="submission" date="2023-02" db="EMBL/GenBank/DDBJ databases">
        <authorList>
            <person name="Swenson N.G."/>
            <person name="Wegrzyn J.L."/>
            <person name="Mcevoy S.L."/>
        </authorList>
    </citation>
    <scope>NUCLEOTIDE SEQUENCE</scope>
    <source>
        <strain evidence="3">91603</strain>
        <tissue evidence="3">Leaf</tissue>
    </source>
</reference>
<reference evidence="3" key="1">
    <citation type="journal article" date="2022" name="Plant J.">
        <title>Strategies of tolerance reflected in two North American maple genomes.</title>
        <authorList>
            <person name="McEvoy S.L."/>
            <person name="Sezen U.U."/>
            <person name="Trouern-Trend A."/>
            <person name="McMahon S.M."/>
            <person name="Schaberg P.G."/>
            <person name="Yang J."/>
            <person name="Wegrzyn J.L."/>
            <person name="Swenson N.G."/>
        </authorList>
    </citation>
    <scope>NUCLEOTIDE SEQUENCE</scope>
    <source>
        <strain evidence="3">91603</strain>
    </source>
</reference>
<dbReference type="InterPro" id="IPR002885">
    <property type="entry name" value="PPR_rpt"/>
</dbReference>
<feature type="repeat" description="PPR" evidence="2">
    <location>
        <begin position="9"/>
        <end position="43"/>
    </location>
</feature>
<dbReference type="Proteomes" id="UP001064489">
    <property type="component" value="Chromosome 1"/>
</dbReference>
<dbReference type="Pfam" id="PF01535">
    <property type="entry name" value="PPR"/>
    <property type="match status" value="1"/>
</dbReference>
<accession>A0AAD5JEA2</accession>
<keyword evidence="1" id="KW-0677">Repeat</keyword>
<comment type="caution">
    <text evidence="3">The sequence shown here is derived from an EMBL/GenBank/DDBJ whole genome shotgun (WGS) entry which is preliminary data.</text>
</comment>
<feature type="repeat" description="PPR" evidence="2">
    <location>
        <begin position="44"/>
        <end position="78"/>
    </location>
</feature>
<dbReference type="PANTHER" id="PTHR47493:SF3">
    <property type="entry name" value="PENTACOTRIPEPTIDE-REPEAT REGION OF PRORP DOMAIN-CONTAINING PROTEIN"/>
    <property type="match status" value="1"/>
</dbReference>
<dbReference type="InterPro" id="IPR011990">
    <property type="entry name" value="TPR-like_helical_dom_sf"/>
</dbReference>
<dbReference type="PROSITE" id="PS51375">
    <property type="entry name" value="PPR"/>
    <property type="match status" value="2"/>
</dbReference>
<dbReference type="Pfam" id="PF13041">
    <property type="entry name" value="PPR_2"/>
    <property type="match status" value="1"/>
</dbReference>
<evidence type="ECO:0000256" key="2">
    <source>
        <dbReference type="PROSITE-ProRule" id="PRU00708"/>
    </source>
</evidence>
<organism evidence="3 4">
    <name type="scientific">Acer negundo</name>
    <name type="common">Box elder</name>
    <dbReference type="NCBI Taxonomy" id="4023"/>
    <lineage>
        <taxon>Eukaryota</taxon>
        <taxon>Viridiplantae</taxon>
        <taxon>Streptophyta</taxon>
        <taxon>Embryophyta</taxon>
        <taxon>Tracheophyta</taxon>
        <taxon>Spermatophyta</taxon>
        <taxon>Magnoliopsida</taxon>
        <taxon>eudicotyledons</taxon>
        <taxon>Gunneridae</taxon>
        <taxon>Pentapetalae</taxon>
        <taxon>rosids</taxon>
        <taxon>malvids</taxon>
        <taxon>Sapindales</taxon>
        <taxon>Sapindaceae</taxon>
        <taxon>Hippocastanoideae</taxon>
        <taxon>Acereae</taxon>
        <taxon>Acer</taxon>
    </lineage>
</organism>
<proteinExistence type="predicted"/>
<dbReference type="PANTHER" id="PTHR47493">
    <property type="entry name" value="OS08G0520200 PROTEIN"/>
    <property type="match status" value="1"/>
</dbReference>
<dbReference type="Gene3D" id="1.25.40.10">
    <property type="entry name" value="Tetratricopeptide repeat domain"/>
    <property type="match status" value="1"/>
</dbReference>
<protein>
    <recommendedName>
        <fullName evidence="5">Pentatricopeptide repeat-containing protein</fullName>
    </recommendedName>
</protein>
<name>A0AAD5JEA2_ACENE</name>
<sequence>MKAHGLRPCLQIYNSIIHGHSRNGKFDEALLFLEGMMEINLARHTDTYGSLIQAYGKHKMYDEISTCLKKMKLDGCSPDYITYNLLIREFAHGGLLERMERL</sequence>